<sequence>MMVALISNEIAQNIFKAMEEQSDALKKMGSRLTKLEEAKLKKPPCVEVLDEEEGEDWDERDKADYERKKQFGKLTVETIAMREKMEKMQLAFCKAQGIDDCLYNIRGISSKTPIALPPKFKIFDAKKFNGTGDPKQHVRRYQSIAEMSWMRRKLCMHFLSHSREVYQGGTIVWILVRLRAYDNTSRKVMGTFKTPYKIDLIETIVELHVMDITLNYNLLLGRAWHHPIGVIPSSLHQKMKILYEGMNCCSAW</sequence>
<dbReference type="Proteomes" id="UP001459277">
    <property type="component" value="Unassembled WGS sequence"/>
</dbReference>
<dbReference type="EMBL" id="JAZDWU010000006">
    <property type="protein sequence ID" value="KAK9997872.1"/>
    <property type="molecule type" value="Genomic_DNA"/>
</dbReference>
<dbReference type="PANTHER" id="PTHR33240">
    <property type="entry name" value="OS08G0508500 PROTEIN"/>
    <property type="match status" value="1"/>
</dbReference>
<name>A0AAW2CIA5_9ROSI</name>
<dbReference type="PANTHER" id="PTHR33240:SF15">
    <property type="entry name" value="GAG-PRO-LIKE PROTEIN"/>
    <property type="match status" value="1"/>
</dbReference>
<keyword evidence="2" id="KW-1185">Reference proteome</keyword>
<proteinExistence type="predicted"/>
<organism evidence="1 2">
    <name type="scientific">Lithocarpus litseifolius</name>
    <dbReference type="NCBI Taxonomy" id="425828"/>
    <lineage>
        <taxon>Eukaryota</taxon>
        <taxon>Viridiplantae</taxon>
        <taxon>Streptophyta</taxon>
        <taxon>Embryophyta</taxon>
        <taxon>Tracheophyta</taxon>
        <taxon>Spermatophyta</taxon>
        <taxon>Magnoliopsida</taxon>
        <taxon>eudicotyledons</taxon>
        <taxon>Gunneridae</taxon>
        <taxon>Pentapetalae</taxon>
        <taxon>rosids</taxon>
        <taxon>fabids</taxon>
        <taxon>Fagales</taxon>
        <taxon>Fagaceae</taxon>
        <taxon>Lithocarpus</taxon>
    </lineage>
</organism>
<evidence type="ECO:0000313" key="1">
    <source>
        <dbReference type="EMBL" id="KAK9997872.1"/>
    </source>
</evidence>
<gene>
    <name evidence="1" type="ORF">SO802_017475</name>
</gene>
<protein>
    <submittedName>
        <fullName evidence="1">Uncharacterized protein</fullName>
    </submittedName>
</protein>
<dbReference type="AlphaFoldDB" id="A0AAW2CIA5"/>
<evidence type="ECO:0000313" key="2">
    <source>
        <dbReference type="Proteomes" id="UP001459277"/>
    </source>
</evidence>
<reference evidence="1 2" key="1">
    <citation type="submission" date="2024-01" db="EMBL/GenBank/DDBJ databases">
        <title>A telomere-to-telomere, gap-free genome of sweet tea (Lithocarpus litseifolius).</title>
        <authorList>
            <person name="Zhou J."/>
        </authorList>
    </citation>
    <scope>NUCLEOTIDE SEQUENCE [LARGE SCALE GENOMIC DNA]</scope>
    <source>
        <strain evidence="1">Zhou-2022a</strain>
        <tissue evidence="1">Leaf</tissue>
    </source>
</reference>
<comment type="caution">
    <text evidence="1">The sequence shown here is derived from an EMBL/GenBank/DDBJ whole genome shotgun (WGS) entry which is preliminary data.</text>
</comment>
<accession>A0AAW2CIA5</accession>